<dbReference type="AlphaFoldDB" id="A0A3B0MSE9"/>
<accession>A0A3B0MSE9</accession>
<feature type="transmembrane region" description="Helical" evidence="6">
    <location>
        <begin position="20"/>
        <end position="47"/>
    </location>
</feature>
<evidence type="ECO:0000256" key="5">
    <source>
        <dbReference type="ARBA" id="ARBA00023136"/>
    </source>
</evidence>
<evidence type="ECO:0000256" key="3">
    <source>
        <dbReference type="ARBA" id="ARBA00022692"/>
    </source>
</evidence>
<comment type="subcellular location">
    <subcellularLocation>
        <location evidence="1">Cell membrane</location>
        <topology evidence="1">Multi-pass membrane protein</topology>
    </subcellularLocation>
</comment>
<dbReference type="GO" id="GO:0033228">
    <property type="term" value="P:cysteine export across plasma membrane"/>
    <property type="evidence" value="ECO:0007669"/>
    <property type="project" value="TreeGrafter"/>
</dbReference>
<dbReference type="EMBL" id="UIHC01000011">
    <property type="protein sequence ID" value="SUZ31764.1"/>
    <property type="molecule type" value="Genomic_DNA"/>
</dbReference>
<sequence length="213" mass="23087">MQIDTGMLREKGQDTMTFEIFVALVTFAFVTSVTPGPNNVMLLASGVNFGFRRTIPHMAGVALGHALMVFLVGIGLMGAFIGYPPLQLALKIVSSVYMLWLAWKIATAVPPSGAKAEGRPLTFLQAAAFQWVNPKAWIMSLAAVAIYAPDQQLVAVAWVALGFLSVGWLTTVIWTALGLSLRRLLARPSWLRAFNFTMAALLLASLYPVVFQG</sequence>
<organism evidence="7 8">
    <name type="scientific">Roseinatronobacter ekhonensis</name>
    <dbReference type="NCBI Taxonomy" id="254356"/>
    <lineage>
        <taxon>Bacteria</taxon>
        <taxon>Pseudomonadati</taxon>
        <taxon>Pseudomonadota</taxon>
        <taxon>Alphaproteobacteria</taxon>
        <taxon>Rhodobacterales</taxon>
        <taxon>Paracoccaceae</taxon>
        <taxon>Roseinatronobacter</taxon>
    </lineage>
</organism>
<dbReference type="InterPro" id="IPR001123">
    <property type="entry name" value="LeuE-type"/>
</dbReference>
<dbReference type="Pfam" id="PF01810">
    <property type="entry name" value="LysE"/>
    <property type="match status" value="1"/>
</dbReference>
<dbReference type="PANTHER" id="PTHR30086:SF20">
    <property type="entry name" value="ARGININE EXPORTER PROTEIN ARGO-RELATED"/>
    <property type="match status" value="1"/>
</dbReference>
<reference evidence="8" key="1">
    <citation type="submission" date="2018-08" db="EMBL/GenBank/DDBJ databases">
        <authorList>
            <person name="Rodrigo-Torres L."/>
            <person name="Arahal R. D."/>
            <person name="Lucena T."/>
        </authorList>
    </citation>
    <scope>NUCLEOTIDE SEQUENCE [LARGE SCALE GENOMIC DNA]</scope>
    <source>
        <strain evidence="8">CECT 7235</strain>
    </source>
</reference>
<protein>
    <submittedName>
        <fullName evidence="7">Cysteine/O-acetylserine efflux protein</fullName>
    </submittedName>
</protein>
<evidence type="ECO:0000256" key="2">
    <source>
        <dbReference type="ARBA" id="ARBA00022475"/>
    </source>
</evidence>
<dbReference type="Proteomes" id="UP000272908">
    <property type="component" value="Unassembled WGS sequence"/>
</dbReference>
<feature type="transmembrane region" description="Helical" evidence="6">
    <location>
        <begin position="189"/>
        <end position="210"/>
    </location>
</feature>
<feature type="transmembrane region" description="Helical" evidence="6">
    <location>
        <begin position="59"/>
        <end position="82"/>
    </location>
</feature>
<evidence type="ECO:0000256" key="1">
    <source>
        <dbReference type="ARBA" id="ARBA00004651"/>
    </source>
</evidence>
<keyword evidence="3 6" id="KW-0812">Transmembrane</keyword>
<keyword evidence="5 6" id="KW-0472">Membrane</keyword>
<dbReference type="GO" id="GO:0015171">
    <property type="term" value="F:amino acid transmembrane transporter activity"/>
    <property type="evidence" value="ECO:0007669"/>
    <property type="project" value="TreeGrafter"/>
</dbReference>
<gene>
    <name evidence="7" type="primary">eamB</name>
    <name evidence="7" type="ORF">ROE7235_01514</name>
</gene>
<feature type="transmembrane region" description="Helical" evidence="6">
    <location>
        <begin position="153"/>
        <end position="177"/>
    </location>
</feature>
<keyword evidence="8" id="KW-1185">Reference proteome</keyword>
<feature type="transmembrane region" description="Helical" evidence="6">
    <location>
        <begin position="88"/>
        <end position="109"/>
    </location>
</feature>
<evidence type="ECO:0000256" key="6">
    <source>
        <dbReference type="SAM" id="Phobius"/>
    </source>
</evidence>
<evidence type="ECO:0000313" key="8">
    <source>
        <dbReference type="Proteomes" id="UP000272908"/>
    </source>
</evidence>
<dbReference type="GO" id="GO:0005886">
    <property type="term" value="C:plasma membrane"/>
    <property type="evidence" value="ECO:0007669"/>
    <property type="project" value="UniProtKB-SubCell"/>
</dbReference>
<keyword evidence="2" id="KW-1003">Cell membrane</keyword>
<evidence type="ECO:0000256" key="4">
    <source>
        <dbReference type="ARBA" id="ARBA00022989"/>
    </source>
</evidence>
<keyword evidence="4 6" id="KW-1133">Transmembrane helix</keyword>
<proteinExistence type="predicted"/>
<dbReference type="PANTHER" id="PTHR30086">
    <property type="entry name" value="ARGININE EXPORTER PROTEIN ARGO"/>
    <property type="match status" value="1"/>
</dbReference>
<evidence type="ECO:0000313" key="7">
    <source>
        <dbReference type="EMBL" id="SUZ31764.1"/>
    </source>
</evidence>
<name>A0A3B0MSE9_9RHOB</name>